<feature type="non-terminal residue" evidence="1">
    <location>
        <position position="1"/>
    </location>
</feature>
<organism evidence="1 2">
    <name type="scientific">Cetraspora pellucida</name>
    <dbReference type="NCBI Taxonomy" id="1433469"/>
    <lineage>
        <taxon>Eukaryota</taxon>
        <taxon>Fungi</taxon>
        <taxon>Fungi incertae sedis</taxon>
        <taxon>Mucoromycota</taxon>
        <taxon>Glomeromycotina</taxon>
        <taxon>Glomeromycetes</taxon>
        <taxon>Diversisporales</taxon>
        <taxon>Gigasporaceae</taxon>
        <taxon>Cetraspora</taxon>
    </lineage>
</organism>
<accession>A0A9N9ELX2</accession>
<comment type="caution">
    <text evidence="1">The sequence shown here is derived from an EMBL/GenBank/DDBJ whole genome shotgun (WGS) entry which is preliminary data.</text>
</comment>
<name>A0A9N9ELX2_9GLOM</name>
<proteinExistence type="predicted"/>
<dbReference type="EMBL" id="CAJVQA010008783">
    <property type="protein sequence ID" value="CAG8677001.1"/>
    <property type="molecule type" value="Genomic_DNA"/>
</dbReference>
<evidence type="ECO:0000313" key="1">
    <source>
        <dbReference type="EMBL" id="CAG8677001.1"/>
    </source>
</evidence>
<gene>
    <name evidence="1" type="ORF">CPELLU_LOCUS10573</name>
</gene>
<keyword evidence="2" id="KW-1185">Reference proteome</keyword>
<sequence length="49" mass="5389">VAMNADGGEILQWRDLATMNLILMAMKYSNSDNLIAMKCSNDGNLIATR</sequence>
<dbReference type="Proteomes" id="UP000789759">
    <property type="component" value="Unassembled WGS sequence"/>
</dbReference>
<protein>
    <submittedName>
        <fullName evidence="1">12607_t:CDS:1</fullName>
    </submittedName>
</protein>
<reference evidence="1" key="1">
    <citation type="submission" date="2021-06" db="EMBL/GenBank/DDBJ databases">
        <authorList>
            <person name="Kallberg Y."/>
            <person name="Tangrot J."/>
            <person name="Rosling A."/>
        </authorList>
    </citation>
    <scope>NUCLEOTIDE SEQUENCE</scope>
    <source>
        <strain evidence="1">FL966</strain>
    </source>
</reference>
<dbReference type="AlphaFoldDB" id="A0A9N9ELX2"/>
<evidence type="ECO:0000313" key="2">
    <source>
        <dbReference type="Proteomes" id="UP000789759"/>
    </source>
</evidence>